<dbReference type="CDD" id="cd00090">
    <property type="entry name" value="HTH_ARSR"/>
    <property type="match status" value="1"/>
</dbReference>
<dbReference type="PANTHER" id="PTHR46068:SF1">
    <property type="entry name" value="TRANSPOSASE IS30-LIKE HTH DOMAIN-CONTAINING PROTEIN"/>
    <property type="match status" value="1"/>
</dbReference>
<dbReference type="InterPro" id="IPR009057">
    <property type="entry name" value="Homeodomain-like_sf"/>
</dbReference>
<name>A0A9D3MYH6_ANGAN</name>
<feature type="region of interest" description="Disordered" evidence="1">
    <location>
        <begin position="47"/>
        <end position="66"/>
    </location>
</feature>
<dbReference type="GO" id="GO:0003677">
    <property type="term" value="F:DNA binding"/>
    <property type="evidence" value="ECO:0007669"/>
    <property type="project" value="InterPro"/>
</dbReference>
<dbReference type="PANTHER" id="PTHR46068">
    <property type="entry name" value="PROTEIN CBG27172"/>
    <property type="match status" value="1"/>
</dbReference>
<dbReference type="InterPro" id="IPR036388">
    <property type="entry name" value="WH-like_DNA-bd_sf"/>
</dbReference>
<dbReference type="EMBL" id="JAFIRN010000001">
    <property type="protein sequence ID" value="KAG5857000.1"/>
    <property type="molecule type" value="Genomic_DNA"/>
</dbReference>
<evidence type="ECO:0000313" key="4">
    <source>
        <dbReference type="Proteomes" id="UP001044222"/>
    </source>
</evidence>
<dbReference type="GO" id="GO:0015074">
    <property type="term" value="P:DNA integration"/>
    <property type="evidence" value="ECO:0007669"/>
    <property type="project" value="InterPro"/>
</dbReference>
<proteinExistence type="predicted"/>
<gene>
    <name evidence="3" type="ORF">ANANG_G00013880</name>
</gene>
<reference evidence="3" key="1">
    <citation type="submission" date="2021-01" db="EMBL/GenBank/DDBJ databases">
        <title>A chromosome-scale assembly of European eel, Anguilla anguilla.</title>
        <authorList>
            <person name="Henkel C."/>
            <person name="Jong-Raadsen S.A."/>
            <person name="Dufour S."/>
            <person name="Weltzien F.-A."/>
            <person name="Palstra A.P."/>
            <person name="Pelster B."/>
            <person name="Spaink H.P."/>
            <person name="Van Den Thillart G.E."/>
            <person name="Jansen H."/>
            <person name="Zahm M."/>
            <person name="Klopp C."/>
            <person name="Cedric C."/>
            <person name="Louis A."/>
            <person name="Berthelot C."/>
            <person name="Parey E."/>
            <person name="Roest Crollius H."/>
            <person name="Montfort J."/>
            <person name="Robinson-Rechavi M."/>
            <person name="Bucao C."/>
            <person name="Bouchez O."/>
            <person name="Gislard M."/>
            <person name="Lluch J."/>
            <person name="Milhes M."/>
            <person name="Lampietro C."/>
            <person name="Lopez Roques C."/>
            <person name="Donnadieu C."/>
            <person name="Braasch I."/>
            <person name="Desvignes T."/>
            <person name="Postlethwait J."/>
            <person name="Bobe J."/>
            <person name="Guiguen Y."/>
            <person name="Dirks R."/>
        </authorList>
    </citation>
    <scope>NUCLEOTIDE SEQUENCE</scope>
    <source>
        <strain evidence="3">Tag_6206</strain>
        <tissue evidence="3">Liver</tissue>
    </source>
</reference>
<dbReference type="Pfam" id="PF13384">
    <property type="entry name" value="HTH_23"/>
    <property type="match status" value="1"/>
</dbReference>
<organism evidence="3 4">
    <name type="scientific">Anguilla anguilla</name>
    <name type="common">European freshwater eel</name>
    <name type="synonym">Muraena anguilla</name>
    <dbReference type="NCBI Taxonomy" id="7936"/>
    <lineage>
        <taxon>Eukaryota</taxon>
        <taxon>Metazoa</taxon>
        <taxon>Chordata</taxon>
        <taxon>Craniata</taxon>
        <taxon>Vertebrata</taxon>
        <taxon>Euteleostomi</taxon>
        <taxon>Actinopterygii</taxon>
        <taxon>Neopterygii</taxon>
        <taxon>Teleostei</taxon>
        <taxon>Anguilliformes</taxon>
        <taxon>Anguillidae</taxon>
        <taxon>Anguilla</taxon>
    </lineage>
</organism>
<accession>A0A9D3MYH6</accession>
<keyword evidence="4" id="KW-1185">Reference proteome</keyword>
<dbReference type="AlphaFoldDB" id="A0A9D3MYH6"/>
<sequence>MGAKEVPMPVKQAIMKLKNEKKSIRDIAEKLGVSKSTVWYIVKKQERTGELSNSKRSGRPRKTTVSDDKRILSIVKKKPFSTAEQIKNTLQDVGVDVSKSTIRRRLHQHNFKWFTSRCKPLDNMTSLPQDQSGMSLLQVLNMHSNRKPKSSTQTSKYL</sequence>
<dbReference type="SUPFAM" id="SSF46689">
    <property type="entry name" value="Homeodomain-like"/>
    <property type="match status" value="1"/>
</dbReference>
<dbReference type="InterPro" id="IPR002492">
    <property type="entry name" value="Transposase_Tc1-like"/>
</dbReference>
<dbReference type="InterPro" id="IPR011991">
    <property type="entry name" value="ArsR-like_HTH"/>
</dbReference>
<feature type="domain" description="Transposase Tc1-like" evidence="2">
    <location>
        <begin position="68"/>
        <end position="121"/>
    </location>
</feature>
<comment type="caution">
    <text evidence="3">The sequence shown here is derived from an EMBL/GenBank/DDBJ whole genome shotgun (WGS) entry which is preliminary data.</text>
</comment>
<evidence type="ECO:0000256" key="1">
    <source>
        <dbReference type="SAM" id="MobiDB-lite"/>
    </source>
</evidence>
<evidence type="ECO:0000313" key="3">
    <source>
        <dbReference type="EMBL" id="KAG5857000.1"/>
    </source>
</evidence>
<dbReference type="Pfam" id="PF01498">
    <property type="entry name" value="HTH_Tnp_Tc3_2"/>
    <property type="match status" value="1"/>
</dbReference>
<dbReference type="Proteomes" id="UP001044222">
    <property type="component" value="Unassembled WGS sequence"/>
</dbReference>
<dbReference type="GO" id="GO:0006313">
    <property type="term" value="P:DNA transposition"/>
    <property type="evidence" value="ECO:0007669"/>
    <property type="project" value="InterPro"/>
</dbReference>
<evidence type="ECO:0000259" key="2">
    <source>
        <dbReference type="Pfam" id="PF01498"/>
    </source>
</evidence>
<protein>
    <recommendedName>
        <fullName evidence="2">Transposase Tc1-like domain-containing protein</fullName>
    </recommendedName>
</protein>
<dbReference type="Gene3D" id="1.10.10.10">
    <property type="entry name" value="Winged helix-like DNA-binding domain superfamily/Winged helix DNA-binding domain"/>
    <property type="match status" value="1"/>
</dbReference>